<evidence type="ECO:0000313" key="3">
    <source>
        <dbReference type="EMBL" id="EPE35693.1"/>
    </source>
</evidence>
<dbReference type="KEGG" id="glz:GLAREA_05030"/>
<dbReference type="AlphaFoldDB" id="S3EBL1"/>
<sequence length="420" mass="48257">MKAPNPDLVDHLPSAYRNGVYREESAEASSSSDQPGPSRYRDEELPAYEETPLLADSPDKSKPKPQPEVRRRWYQPPPDLPFSRHDHNPRNVDTYFPDYSTDAETLRQMIYEQASYPPTYYIEIGGTHTETTYRNSGNRNSREQRESDTTTSTITDFLIRINITHLLSSGPDVGGELHLLEDGKKGYRGGIIKRKTPTVGSPEIETQHEELKAWCDKFIADPSMLKSFTLQRKVINHDTTKLATLIRSVIASTNYRGLVSVSFPVTHQRVTVYSPSRINQWRMTTWIRWIFYLTFLWIFSWLFLFLATARYEVVKVVFPYADVLDGEARTPTVMSETAWFNLWERAIRRSVLGRMNCGKGEIDDEYRLTTDNIATRDDLAFDSYRSGNSYPGGVVGLFGTGGQFRGQWQERESWGCDEIL</sequence>
<evidence type="ECO:0000256" key="2">
    <source>
        <dbReference type="SAM" id="Phobius"/>
    </source>
</evidence>
<keyword evidence="2" id="KW-0472">Membrane</keyword>
<feature type="compositionally biased region" description="Basic and acidic residues" evidence="1">
    <location>
        <begin position="57"/>
        <end position="71"/>
    </location>
</feature>
<keyword evidence="4" id="KW-1185">Reference proteome</keyword>
<dbReference type="RefSeq" id="XP_008076511.1">
    <property type="nucleotide sequence ID" value="XM_008078320.1"/>
</dbReference>
<keyword evidence="2" id="KW-0812">Transmembrane</keyword>
<accession>S3EBL1</accession>
<dbReference type="eggNOG" id="ENOG502S4VJ">
    <property type="taxonomic scope" value="Eukaryota"/>
</dbReference>
<feature type="region of interest" description="Disordered" evidence="1">
    <location>
        <begin position="1"/>
        <end position="91"/>
    </location>
</feature>
<feature type="region of interest" description="Disordered" evidence="1">
    <location>
        <begin position="131"/>
        <end position="150"/>
    </location>
</feature>
<proteinExistence type="predicted"/>
<evidence type="ECO:0000256" key="1">
    <source>
        <dbReference type="SAM" id="MobiDB-lite"/>
    </source>
</evidence>
<gene>
    <name evidence="3" type="ORF">GLAREA_05030</name>
</gene>
<dbReference type="GeneID" id="19464085"/>
<organism evidence="3 4">
    <name type="scientific">Glarea lozoyensis (strain ATCC 20868 / MF5171)</name>
    <dbReference type="NCBI Taxonomy" id="1116229"/>
    <lineage>
        <taxon>Eukaryota</taxon>
        <taxon>Fungi</taxon>
        <taxon>Dikarya</taxon>
        <taxon>Ascomycota</taxon>
        <taxon>Pezizomycotina</taxon>
        <taxon>Leotiomycetes</taxon>
        <taxon>Helotiales</taxon>
        <taxon>Helotiaceae</taxon>
        <taxon>Glarea</taxon>
    </lineage>
</organism>
<feature type="transmembrane region" description="Helical" evidence="2">
    <location>
        <begin position="286"/>
        <end position="306"/>
    </location>
</feature>
<name>S3EBL1_GLAL2</name>
<protein>
    <submittedName>
        <fullName evidence="3">Uncharacterized protein</fullName>
    </submittedName>
</protein>
<dbReference type="PANTHER" id="PTHR37848">
    <property type="entry name" value="EXPRESSED PROTEIN"/>
    <property type="match status" value="1"/>
</dbReference>
<dbReference type="PANTHER" id="PTHR37848:SF1">
    <property type="entry name" value="SUN DOMAIN-CONTAINING PROTEIN"/>
    <property type="match status" value="1"/>
</dbReference>
<dbReference type="HOGENOM" id="CLU_042303_1_0_1"/>
<dbReference type="EMBL" id="KE145353">
    <property type="protein sequence ID" value="EPE35693.1"/>
    <property type="molecule type" value="Genomic_DNA"/>
</dbReference>
<dbReference type="OMA" id="LWIFSWP"/>
<dbReference type="OrthoDB" id="203796at2759"/>
<keyword evidence="2" id="KW-1133">Transmembrane helix</keyword>
<evidence type="ECO:0000313" key="4">
    <source>
        <dbReference type="Proteomes" id="UP000016922"/>
    </source>
</evidence>
<reference evidence="3 4" key="1">
    <citation type="journal article" date="2013" name="BMC Genomics">
        <title>Genomics-driven discovery of the pneumocandin biosynthetic gene cluster in the fungus Glarea lozoyensis.</title>
        <authorList>
            <person name="Chen L."/>
            <person name="Yue Q."/>
            <person name="Zhang X."/>
            <person name="Xiang M."/>
            <person name="Wang C."/>
            <person name="Li S."/>
            <person name="Che Y."/>
            <person name="Ortiz-Lopez F.J."/>
            <person name="Bills G.F."/>
            <person name="Liu X."/>
            <person name="An Z."/>
        </authorList>
    </citation>
    <scope>NUCLEOTIDE SEQUENCE [LARGE SCALE GENOMIC DNA]</scope>
    <source>
        <strain evidence="4">ATCC 20868 / MF5171</strain>
    </source>
</reference>
<dbReference type="Proteomes" id="UP000016922">
    <property type="component" value="Unassembled WGS sequence"/>
</dbReference>